<dbReference type="EMBL" id="MU251699">
    <property type="protein sequence ID" value="KAG9230124.1"/>
    <property type="molecule type" value="Genomic_DNA"/>
</dbReference>
<feature type="domain" description="Heterokaryon incompatibility" evidence="1">
    <location>
        <begin position="25"/>
        <end position="116"/>
    </location>
</feature>
<organism evidence="2 3">
    <name type="scientific">Amylocarpus encephaloides</name>
    <dbReference type="NCBI Taxonomy" id="45428"/>
    <lineage>
        <taxon>Eukaryota</taxon>
        <taxon>Fungi</taxon>
        <taxon>Dikarya</taxon>
        <taxon>Ascomycota</taxon>
        <taxon>Pezizomycotina</taxon>
        <taxon>Leotiomycetes</taxon>
        <taxon>Helotiales</taxon>
        <taxon>Helotiales incertae sedis</taxon>
        <taxon>Amylocarpus</taxon>
    </lineage>
</organism>
<dbReference type="OrthoDB" id="674604at2759"/>
<evidence type="ECO:0000313" key="3">
    <source>
        <dbReference type="Proteomes" id="UP000824998"/>
    </source>
</evidence>
<dbReference type="Pfam" id="PF06985">
    <property type="entry name" value="HET"/>
    <property type="match status" value="1"/>
</dbReference>
<comment type="caution">
    <text evidence="2">The sequence shown here is derived from an EMBL/GenBank/DDBJ whole genome shotgun (WGS) entry which is preliminary data.</text>
</comment>
<dbReference type="Proteomes" id="UP000824998">
    <property type="component" value="Unassembled WGS sequence"/>
</dbReference>
<dbReference type="PANTHER" id="PTHR10622:SF11">
    <property type="entry name" value="HET-DOMAIN-CONTAINING PROTEIN"/>
    <property type="match status" value="1"/>
</dbReference>
<dbReference type="AlphaFoldDB" id="A0A9P7YAI8"/>
<name>A0A9P7YAI8_9HELO</name>
<keyword evidence="3" id="KW-1185">Reference proteome</keyword>
<proteinExistence type="predicted"/>
<reference evidence="2" key="1">
    <citation type="journal article" date="2021" name="IMA Fungus">
        <title>Genomic characterization of three marine fungi, including Emericellopsis atlantica sp. nov. with signatures of a generalist lifestyle and marine biomass degradation.</title>
        <authorList>
            <person name="Hagestad O.C."/>
            <person name="Hou L."/>
            <person name="Andersen J.H."/>
            <person name="Hansen E.H."/>
            <person name="Altermark B."/>
            <person name="Li C."/>
            <person name="Kuhnert E."/>
            <person name="Cox R.J."/>
            <person name="Crous P.W."/>
            <person name="Spatafora J.W."/>
            <person name="Lail K."/>
            <person name="Amirebrahimi M."/>
            <person name="Lipzen A."/>
            <person name="Pangilinan J."/>
            <person name="Andreopoulos W."/>
            <person name="Hayes R.D."/>
            <person name="Ng V."/>
            <person name="Grigoriev I.V."/>
            <person name="Jackson S.A."/>
            <person name="Sutton T.D.S."/>
            <person name="Dobson A.D.W."/>
            <person name="Rama T."/>
        </authorList>
    </citation>
    <scope>NUCLEOTIDE SEQUENCE</scope>
    <source>
        <strain evidence="2">TRa018bII</strain>
    </source>
</reference>
<gene>
    <name evidence="2" type="ORF">BJ875DRAFT_507513</name>
</gene>
<sequence length="251" mass="29277">MRLLKQKNDSDIDLMEFFEDNIPPYAILSHTWGVDGEEVTFKELIDRTGKNKVGYNKIRFCEKQAKSDGLQYFWVDTCCIDKSSSAELTEAINSMFRWYREAAKCYVYLSDVSIHNDNESDHFHQSDFQKSRWFTRGWTLQELIAPVSLEFFSLEGKRIGDKRSTEQQIHQITGIPFQALRGNPLSNFTIAERFSWAAKRDTKRKEDRAYCLLGLFDISMPLIYGEGEKSFTRLRDEIEKNSGGKSFALRR</sequence>
<evidence type="ECO:0000313" key="2">
    <source>
        <dbReference type="EMBL" id="KAG9230124.1"/>
    </source>
</evidence>
<dbReference type="PANTHER" id="PTHR10622">
    <property type="entry name" value="HET DOMAIN-CONTAINING PROTEIN"/>
    <property type="match status" value="1"/>
</dbReference>
<accession>A0A9P7YAI8</accession>
<dbReference type="InterPro" id="IPR010730">
    <property type="entry name" value="HET"/>
</dbReference>
<evidence type="ECO:0000259" key="1">
    <source>
        <dbReference type="Pfam" id="PF06985"/>
    </source>
</evidence>
<protein>
    <submittedName>
        <fullName evidence="2">Heterokaryon incompatibility protein-domain-containing protein</fullName>
    </submittedName>
</protein>